<dbReference type="CDD" id="cd02440">
    <property type="entry name" value="AdoMet_MTases"/>
    <property type="match status" value="1"/>
</dbReference>
<dbReference type="RefSeq" id="WP_193930358.1">
    <property type="nucleotide sequence ID" value="NZ_JADEYC010000045.1"/>
</dbReference>
<keyword evidence="6" id="KW-1185">Reference proteome</keyword>
<dbReference type="InterPro" id="IPR029063">
    <property type="entry name" value="SAM-dependent_MTases_sf"/>
</dbReference>
<reference evidence="5" key="1">
    <citation type="submission" date="2020-10" db="EMBL/GenBank/DDBJ databases">
        <title>Diversity and distribution of actinomycetes associated with coral in the coast of Hainan.</title>
        <authorList>
            <person name="Li F."/>
        </authorList>
    </citation>
    <scope>NUCLEOTIDE SEQUENCE</scope>
    <source>
        <strain evidence="5">HNM0983</strain>
    </source>
</reference>
<dbReference type="EMBL" id="JADEYC010000045">
    <property type="protein sequence ID" value="MBE9376543.1"/>
    <property type="molecule type" value="Genomic_DNA"/>
</dbReference>
<dbReference type="SUPFAM" id="SSF53335">
    <property type="entry name" value="S-adenosyl-L-methionine-dependent methyltransferases"/>
    <property type="match status" value="1"/>
</dbReference>
<evidence type="ECO:0000256" key="2">
    <source>
        <dbReference type="ARBA" id="ARBA00022679"/>
    </source>
</evidence>
<evidence type="ECO:0000256" key="1">
    <source>
        <dbReference type="ARBA" id="ARBA00022603"/>
    </source>
</evidence>
<feature type="domain" description="Methyltransferase type 11" evidence="4">
    <location>
        <begin position="55"/>
        <end position="148"/>
    </location>
</feature>
<dbReference type="InterPro" id="IPR013216">
    <property type="entry name" value="Methyltransf_11"/>
</dbReference>
<dbReference type="Gene3D" id="3.40.50.150">
    <property type="entry name" value="Vaccinia Virus protein VP39"/>
    <property type="match status" value="1"/>
</dbReference>
<protein>
    <submittedName>
        <fullName evidence="5">Class I SAM-dependent methyltransferase</fullName>
    </submittedName>
</protein>
<evidence type="ECO:0000259" key="4">
    <source>
        <dbReference type="Pfam" id="PF08241"/>
    </source>
</evidence>
<dbReference type="Proteomes" id="UP000598360">
    <property type="component" value="Unassembled WGS sequence"/>
</dbReference>
<sequence>MTATAQAPASVVSYWDGRARDGYDAQPGQNPARELWSQRVAPLVSAAVGDGAQVLDSGCGTGFLATLLAARGHRVTGQDASPGMLAVAEERGVAEALDVRWLVGPAGAPPEGPFDAVVTRNVLWTLPDPADAVRAWRGALRPGGLLLITDGLWGAAETGEPRTDERFDTHYSDVTAQLPYGAGLDFDRCAALVAGCGFTGIAERTGVFDTAPYPSAPGFFVLCARAPHEQLPG</sequence>
<name>A0A929BEI1_9PSEU</name>
<organism evidence="5 6">
    <name type="scientific">Saccharopolyspora montiporae</name>
    <dbReference type="NCBI Taxonomy" id="2781240"/>
    <lineage>
        <taxon>Bacteria</taxon>
        <taxon>Bacillati</taxon>
        <taxon>Actinomycetota</taxon>
        <taxon>Actinomycetes</taxon>
        <taxon>Pseudonocardiales</taxon>
        <taxon>Pseudonocardiaceae</taxon>
        <taxon>Saccharopolyspora</taxon>
    </lineage>
</organism>
<dbReference type="AlphaFoldDB" id="A0A929BEI1"/>
<gene>
    <name evidence="5" type="ORF">IQ251_18995</name>
</gene>
<proteinExistence type="predicted"/>
<evidence type="ECO:0000256" key="3">
    <source>
        <dbReference type="ARBA" id="ARBA00022691"/>
    </source>
</evidence>
<dbReference type="GO" id="GO:0032259">
    <property type="term" value="P:methylation"/>
    <property type="evidence" value="ECO:0007669"/>
    <property type="project" value="UniProtKB-KW"/>
</dbReference>
<evidence type="ECO:0000313" key="5">
    <source>
        <dbReference type="EMBL" id="MBE9376543.1"/>
    </source>
</evidence>
<dbReference type="Pfam" id="PF08241">
    <property type="entry name" value="Methyltransf_11"/>
    <property type="match status" value="1"/>
</dbReference>
<keyword evidence="3" id="KW-0949">S-adenosyl-L-methionine</keyword>
<accession>A0A929BEI1</accession>
<dbReference type="PANTHER" id="PTHR43464">
    <property type="entry name" value="METHYLTRANSFERASE"/>
    <property type="match status" value="1"/>
</dbReference>
<dbReference type="GO" id="GO:0008757">
    <property type="term" value="F:S-adenosylmethionine-dependent methyltransferase activity"/>
    <property type="evidence" value="ECO:0007669"/>
    <property type="project" value="InterPro"/>
</dbReference>
<keyword evidence="1 5" id="KW-0489">Methyltransferase</keyword>
<evidence type="ECO:0000313" key="6">
    <source>
        <dbReference type="Proteomes" id="UP000598360"/>
    </source>
</evidence>
<keyword evidence="2" id="KW-0808">Transferase</keyword>
<dbReference type="PANTHER" id="PTHR43464:SF19">
    <property type="entry name" value="UBIQUINONE BIOSYNTHESIS O-METHYLTRANSFERASE, MITOCHONDRIAL"/>
    <property type="match status" value="1"/>
</dbReference>
<comment type="caution">
    <text evidence="5">The sequence shown here is derived from an EMBL/GenBank/DDBJ whole genome shotgun (WGS) entry which is preliminary data.</text>
</comment>